<dbReference type="InParanoid" id="D7FUX6"/>
<dbReference type="Gene3D" id="3.40.50.1820">
    <property type="entry name" value="alpha/beta hydrolase"/>
    <property type="match status" value="1"/>
</dbReference>
<feature type="compositionally biased region" description="Low complexity" evidence="1">
    <location>
        <begin position="430"/>
        <end position="448"/>
    </location>
</feature>
<keyword evidence="5" id="KW-1185">Reference proteome</keyword>
<sequence>MNPEDVARFPLPGTASPIQLAFSPDDNILSYLHAEGGQLTRQLWGVDVNTMAKKQLGMPPHDGDTEENLSLKEKLKRERQRLHATGVTSFFWSSRGSANIRIMVPLQGNVYVQDGIDSSTLRIVYDKAAPGNGGVGAVDPQMSPDGRLVAFVKDGEIFVASVDPPAFSSTSPGACSSPAATPEAGTALPPPVQLTFGGRSRGVTHGLADFVAQEEMDRYRGFWWSLDSSSIAFTEVDERHIPSFRIMHQGKDTVGEGAQEDHHYPFAGKDNPKVRLAVVEVDAAAIQSGQANTSEENFRPTWMDIGGTANGGGTPSSGQPTEGQTSSEPASSNDNGGVGAAREGAGMEGEIYLARVNWLQDGSLCAQVQNRAQTELRLLRLDPRSGAPTTLVVEKSKIWVNLHHLLRSLPAPALQQQPRQEGGSSGVAGASDMDVSSPSSSSSSPAAPDGSFSFIWASERSGFMHLYLYQYVPGADKAVEIRQITSGEWVVEFVVGVDQANDVVYVMGTYDSPCERHLYAVPLNNPKGGPGGSAKPVRLTEAPCMHNVIMDHRLRRFVDVYSSPEQPAKMVLYALSTTGNPYDPPIPLQELHSALDDRVLALRHKLPPPEVISFETRDREANLFAAVYRPDVNVHGPGPYPTIVAVYGGPHVQWVSRSWGCTVDMRAQRLRDLGFLVLKCDNRGSFRRGLAFEAWVKWRMGGVEITDQEDCVHWAVKKGLADPARVGIYGWSYGGYATAMCLCKAPNTFRVGVSGAPVTAWDGYDTHYTERYMGTPMENPKGYTESSVLTHASKLEGKLMLVHGLMDENVHFRHTARLINALIAARKPYDLLIFPDERHSPRKLQDRVYMEQRISDYFVQHLVKDPPPQASHL</sequence>
<dbReference type="OMA" id="VTHMTPQ"/>
<proteinExistence type="predicted"/>
<organism evidence="4 5">
    <name type="scientific">Ectocarpus siliculosus</name>
    <name type="common">Brown alga</name>
    <name type="synonym">Conferva siliculosa</name>
    <dbReference type="NCBI Taxonomy" id="2880"/>
    <lineage>
        <taxon>Eukaryota</taxon>
        <taxon>Sar</taxon>
        <taxon>Stramenopiles</taxon>
        <taxon>Ochrophyta</taxon>
        <taxon>PX clade</taxon>
        <taxon>Phaeophyceae</taxon>
        <taxon>Ectocarpales</taxon>
        <taxon>Ectocarpaceae</taxon>
        <taxon>Ectocarpus</taxon>
    </lineage>
</organism>
<dbReference type="PANTHER" id="PTHR11731:SF193">
    <property type="entry name" value="DIPEPTIDYL PEPTIDASE 9"/>
    <property type="match status" value="1"/>
</dbReference>
<dbReference type="InterPro" id="IPR029058">
    <property type="entry name" value="AB_hydrolase_fold"/>
</dbReference>
<dbReference type="ESTHER" id="ectsi-d7fux6">
    <property type="family name" value="DPP4N_Peptidase_S9"/>
</dbReference>
<evidence type="ECO:0000313" key="5">
    <source>
        <dbReference type="Proteomes" id="UP000002630"/>
    </source>
</evidence>
<feature type="domain" description="Dipeptidylpeptidase IV N-terminal" evidence="3">
    <location>
        <begin position="348"/>
        <end position="567"/>
    </location>
</feature>
<evidence type="ECO:0000259" key="2">
    <source>
        <dbReference type="Pfam" id="PF00326"/>
    </source>
</evidence>
<dbReference type="InterPro" id="IPR002469">
    <property type="entry name" value="Peptidase_S9B_N"/>
</dbReference>
<feature type="domain" description="Dipeptidylpeptidase IV N-terminal" evidence="3">
    <location>
        <begin position="191"/>
        <end position="287"/>
    </location>
</feature>
<dbReference type="AlphaFoldDB" id="D7FUX6"/>
<dbReference type="EMBL" id="FN649727">
    <property type="protein sequence ID" value="CBJ31782.1"/>
    <property type="molecule type" value="Genomic_DNA"/>
</dbReference>
<feature type="compositionally biased region" description="Polar residues" evidence="1">
    <location>
        <begin position="316"/>
        <end position="335"/>
    </location>
</feature>
<gene>
    <name evidence="4" type="ORF">Esi_0282_0006</name>
</gene>
<dbReference type="InterPro" id="IPR001375">
    <property type="entry name" value="Peptidase_S9_cat"/>
</dbReference>
<dbReference type="InterPro" id="IPR050278">
    <property type="entry name" value="Serine_Prot_S9B/DPPIV"/>
</dbReference>
<dbReference type="GO" id="GO:0008239">
    <property type="term" value="F:dipeptidyl-peptidase activity"/>
    <property type="evidence" value="ECO:0007669"/>
    <property type="project" value="TreeGrafter"/>
</dbReference>
<dbReference type="SUPFAM" id="SSF53474">
    <property type="entry name" value="alpha/beta-Hydrolases"/>
    <property type="match status" value="1"/>
</dbReference>
<evidence type="ECO:0000256" key="1">
    <source>
        <dbReference type="SAM" id="MobiDB-lite"/>
    </source>
</evidence>
<dbReference type="Proteomes" id="UP000002630">
    <property type="component" value="Linkage Group LG02"/>
</dbReference>
<dbReference type="Pfam" id="PF00326">
    <property type="entry name" value="Peptidase_S9"/>
    <property type="match status" value="1"/>
</dbReference>
<dbReference type="GO" id="GO:0008236">
    <property type="term" value="F:serine-type peptidase activity"/>
    <property type="evidence" value="ECO:0007669"/>
    <property type="project" value="InterPro"/>
</dbReference>
<dbReference type="eggNOG" id="KOG2281">
    <property type="taxonomic scope" value="Eukaryota"/>
</dbReference>
<dbReference type="STRING" id="2880.D7FUX6"/>
<feature type="region of interest" description="Disordered" evidence="1">
    <location>
        <begin position="290"/>
        <end position="342"/>
    </location>
</feature>
<dbReference type="GO" id="GO:0006508">
    <property type="term" value="P:proteolysis"/>
    <property type="evidence" value="ECO:0007669"/>
    <property type="project" value="InterPro"/>
</dbReference>
<evidence type="ECO:0000259" key="3">
    <source>
        <dbReference type="Pfam" id="PF00930"/>
    </source>
</evidence>
<protein>
    <submittedName>
        <fullName evidence="4">Dipeptidyl peptidase IV</fullName>
    </submittedName>
</protein>
<dbReference type="PANTHER" id="PTHR11731">
    <property type="entry name" value="PROTEASE FAMILY S9B,C DIPEPTIDYL-PEPTIDASE IV-RELATED"/>
    <property type="match status" value="1"/>
</dbReference>
<feature type="region of interest" description="Disordered" evidence="1">
    <location>
        <begin position="412"/>
        <end position="448"/>
    </location>
</feature>
<dbReference type="Gene3D" id="2.140.10.30">
    <property type="entry name" value="Dipeptidylpeptidase IV, N-terminal domain"/>
    <property type="match status" value="2"/>
</dbReference>
<dbReference type="SUPFAM" id="SSF82171">
    <property type="entry name" value="DPP6 N-terminal domain-like"/>
    <property type="match status" value="1"/>
</dbReference>
<accession>D7FUX6</accession>
<name>D7FUX6_ECTSI</name>
<dbReference type="Pfam" id="PF00930">
    <property type="entry name" value="DPPIV_N"/>
    <property type="match status" value="2"/>
</dbReference>
<reference evidence="4 5" key="1">
    <citation type="journal article" date="2010" name="Nature">
        <title>The Ectocarpus genome and the independent evolution of multicellularity in brown algae.</title>
        <authorList>
            <person name="Cock J.M."/>
            <person name="Sterck L."/>
            <person name="Rouze P."/>
            <person name="Scornet D."/>
            <person name="Allen A.E."/>
            <person name="Amoutzias G."/>
            <person name="Anthouard V."/>
            <person name="Artiguenave F."/>
            <person name="Aury J.M."/>
            <person name="Badger J.H."/>
            <person name="Beszteri B."/>
            <person name="Billiau K."/>
            <person name="Bonnet E."/>
            <person name="Bothwell J.H."/>
            <person name="Bowler C."/>
            <person name="Boyen C."/>
            <person name="Brownlee C."/>
            <person name="Carrano C.J."/>
            <person name="Charrier B."/>
            <person name="Cho G.Y."/>
            <person name="Coelho S.M."/>
            <person name="Collen J."/>
            <person name="Corre E."/>
            <person name="Da Silva C."/>
            <person name="Delage L."/>
            <person name="Delaroque N."/>
            <person name="Dittami S.M."/>
            <person name="Doulbeau S."/>
            <person name="Elias M."/>
            <person name="Farnham G."/>
            <person name="Gachon C.M."/>
            <person name="Gschloessl B."/>
            <person name="Heesch S."/>
            <person name="Jabbari K."/>
            <person name="Jubin C."/>
            <person name="Kawai H."/>
            <person name="Kimura K."/>
            <person name="Kloareg B."/>
            <person name="Kupper F.C."/>
            <person name="Lang D."/>
            <person name="Le Bail A."/>
            <person name="Leblanc C."/>
            <person name="Lerouge P."/>
            <person name="Lohr M."/>
            <person name="Lopez P.J."/>
            <person name="Martens C."/>
            <person name="Maumus F."/>
            <person name="Michel G."/>
            <person name="Miranda-Saavedra D."/>
            <person name="Morales J."/>
            <person name="Moreau H."/>
            <person name="Motomura T."/>
            <person name="Nagasato C."/>
            <person name="Napoli C.A."/>
            <person name="Nelson D.R."/>
            <person name="Nyvall-Collen P."/>
            <person name="Peters A.F."/>
            <person name="Pommier C."/>
            <person name="Potin P."/>
            <person name="Poulain J."/>
            <person name="Quesneville H."/>
            <person name="Read B."/>
            <person name="Rensing S.A."/>
            <person name="Ritter A."/>
            <person name="Rousvoal S."/>
            <person name="Samanta M."/>
            <person name="Samson G."/>
            <person name="Schroeder D.C."/>
            <person name="Segurens B."/>
            <person name="Strittmatter M."/>
            <person name="Tonon T."/>
            <person name="Tregear J.W."/>
            <person name="Valentin K."/>
            <person name="von Dassow P."/>
            <person name="Yamagishi T."/>
            <person name="Van de Peer Y."/>
            <person name="Wincker P."/>
        </authorList>
    </citation>
    <scope>NUCLEOTIDE SEQUENCE [LARGE SCALE GENOMIC DNA]</scope>
    <source>
        <strain evidence="5">Ec32 / CCAP1310/4</strain>
    </source>
</reference>
<evidence type="ECO:0000313" key="4">
    <source>
        <dbReference type="EMBL" id="CBJ31782.1"/>
    </source>
</evidence>
<dbReference type="OrthoDB" id="16520at2759"/>
<feature type="domain" description="Peptidase S9 prolyl oligopeptidase catalytic" evidence="2">
    <location>
        <begin position="663"/>
        <end position="862"/>
    </location>
</feature>
<dbReference type="EMBL" id="FN648467">
    <property type="protein sequence ID" value="CBJ31782.1"/>
    <property type="molecule type" value="Genomic_DNA"/>
</dbReference>